<evidence type="ECO:0000313" key="2">
    <source>
        <dbReference type="Proteomes" id="UP000051248"/>
    </source>
</evidence>
<dbReference type="AlphaFoldDB" id="A0A0R1K697"/>
<keyword evidence="2" id="KW-1185">Reference proteome</keyword>
<accession>A0A0R1K697</accession>
<comment type="caution">
    <text evidence="1">The sequence shown here is derived from an EMBL/GenBank/DDBJ whole genome shotgun (WGS) entry which is preliminary data.</text>
</comment>
<sequence length="143" mass="16770">MNQTQKKAMIYGNLINNSVQIIQDEQDKLNPEFDKLRKALDRDQVEKIDSVEYTKIMHDFKHGTEAYADILSKFEKAKAPARFMGTHMSLVSSFKKYVDACQEMTDSINEDQTIDRKKFNEAEQVQDENMDKFSKYIQKMTQI</sequence>
<dbReference type="PATRIC" id="fig|1423775.4.peg.1544"/>
<dbReference type="STRING" id="1423775.FD03_GL001514"/>
<gene>
    <name evidence="1" type="ORF">FD03_GL001514</name>
</gene>
<evidence type="ECO:0000313" key="1">
    <source>
        <dbReference type="EMBL" id="KRK79150.1"/>
    </source>
</evidence>
<name>A0A0R1K697_9LACO</name>
<dbReference type="EMBL" id="AZDZ01000019">
    <property type="protein sequence ID" value="KRK79150.1"/>
    <property type="molecule type" value="Genomic_DNA"/>
</dbReference>
<dbReference type="Proteomes" id="UP000051248">
    <property type="component" value="Unassembled WGS sequence"/>
</dbReference>
<proteinExistence type="predicted"/>
<protein>
    <submittedName>
        <fullName evidence="1">Uncharacterized protein</fullName>
    </submittedName>
</protein>
<organism evidence="1 2">
    <name type="scientific">Companilactobacillus nodensis DSM 19682 = JCM 14932 = NBRC 107160</name>
    <dbReference type="NCBI Taxonomy" id="1423775"/>
    <lineage>
        <taxon>Bacteria</taxon>
        <taxon>Bacillati</taxon>
        <taxon>Bacillota</taxon>
        <taxon>Bacilli</taxon>
        <taxon>Lactobacillales</taxon>
        <taxon>Lactobacillaceae</taxon>
        <taxon>Companilactobacillus</taxon>
    </lineage>
</organism>
<reference evidence="1 2" key="1">
    <citation type="journal article" date="2015" name="Genome Announc.">
        <title>Expanding the biotechnology potential of lactobacilli through comparative genomics of 213 strains and associated genera.</title>
        <authorList>
            <person name="Sun Z."/>
            <person name="Harris H.M."/>
            <person name="McCann A."/>
            <person name="Guo C."/>
            <person name="Argimon S."/>
            <person name="Zhang W."/>
            <person name="Yang X."/>
            <person name="Jeffery I.B."/>
            <person name="Cooney J.C."/>
            <person name="Kagawa T.F."/>
            <person name="Liu W."/>
            <person name="Song Y."/>
            <person name="Salvetti E."/>
            <person name="Wrobel A."/>
            <person name="Rasinkangas P."/>
            <person name="Parkhill J."/>
            <person name="Rea M.C."/>
            <person name="O'Sullivan O."/>
            <person name="Ritari J."/>
            <person name="Douillard F.P."/>
            <person name="Paul Ross R."/>
            <person name="Yang R."/>
            <person name="Briner A.E."/>
            <person name="Felis G.E."/>
            <person name="de Vos W.M."/>
            <person name="Barrangou R."/>
            <person name="Klaenhammer T.R."/>
            <person name="Caufield P.W."/>
            <person name="Cui Y."/>
            <person name="Zhang H."/>
            <person name="O'Toole P.W."/>
        </authorList>
    </citation>
    <scope>NUCLEOTIDE SEQUENCE [LARGE SCALE GENOMIC DNA]</scope>
    <source>
        <strain evidence="1 2">DSM 19682</strain>
    </source>
</reference>
<dbReference type="OrthoDB" id="2146076at2"/>
<dbReference type="RefSeq" id="WP_025023065.1">
    <property type="nucleotide sequence ID" value="NZ_AZDZ01000019.1"/>
</dbReference>
<dbReference type="eggNOG" id="ENOG50331U3">
    <property type="taxonomic scope" value="Bacteria"/>
</dbReference>